<gene>
    <name evidence="10" type="ORF">FHP91_16900</name>
</gene>
<feature type="domain" description="Glycosyltransferase RgtA/B/C/D-like" evidence="9">
    <location>
        <begin position="52"/>
        <end position="212"/>
    </location>
</feature>
<dbReference type="RefSeq" id="WP_144310676.1">
    <property type="nucleotide sequence ID" value="NZ_VMNK01000015.1"/>
</dbReference>
<evidence type="ECO:0000313" key="11">
    <source>
        <dbReference type="Proteomes" id="UP000319502"/>
    </source>
</evidence>
<dbReference type="InterPro" id="IPR050297">
    <property type="entry name" value="LipidA_mod_glycosyltrf_83"/>
</dbReference>
<evidence type="ECO:0000256" key="4">
    <source>
        <dbReference type="ARBA" id="ARBA00022679"/>
    </source>
</evidence>
<dbReference type="PANTHER" id="PTHR33908">
    <property type="entry name" value="MANNOSYLTRANSFERASE YKCB-RELATED"/>
    <property type="match status" value="1"/>
</dbReference>
<comment type="subcellular location">
    <subcellularLocation>
        <location evidence="1">Cell membrane</location>
        <topology evidence="1">Multi-pass membrane protein</topology>
    </subcellularLocation>
</comment>
<evidence type="ECO:0000256" key="7">
    <source>
        <dbReference type="ARBA" id="ARBA00023136"/>
    </source>
</evidence>
<dbReference type="OrthoDB" id="8933800at2"/>
<dbReference type="InterPro" id="IPR038731">
    <property type="entry name" value="RgtA/B/C-like"/>
</dbReference>
<dbReference type="PANTHER" id="PTHR33908:SF11">
    <property type="entry name" value="MEMBRANE PROTEIN"/>
    <property type="match status" value="1"/>
</dbReference>
<evidence type="ECO:0000256" key="3">
    <source>
        <dbReference type="ARBA" id="ARBA00022676"/>
    </source>
</evidence>
<feature type="transmembrane region" description="Helical" evidence="8">
    <location>
        <begin position="326"/>
        <end position="344"/>
    </location>
</feature>
<keyword evidence="5 8" id="KW-0812">Transmembrane</keyword>
<reference evidence="10 11" key="1">
    <citation type="submission" date="2019-07" db="EMBL/GenBank/DDBJ databases">
        <title>The pathways for chlorine oxyanion respiration interact through the shared metabolite chlorate.</title>
        <authorList>
            <person name="Barnum T.P."/>
            <person name="Cheng Y."/>
            <person name="Hill K.A."/>
            <person name="Lucas L.N."/>
            <person name="Carlson H.K."/>
            <person name="Coates J.D."/>
        </authorList>
    </citation>
    <scope>NUCLEOTIDE SEQUENCE [LARGE SCALE GENOMIC DNA]</scope>
    <source>
        <strain evidence="10 11">SFB-3</strain>
    </source>
</reference>
<dbReference type="GO" id="GO:0005886">
    <property type="term" value="C:plasma membrane"/>
    <property type="evidence" value="ECO:0007669"/>
    <property type="project" value="UniProtKB-SubCell"/>
</dbReference>
<feature type="transmembrane region" description="Helical" evidence="8">
    <location>
        <begin position="102"/>
        <end position="123"/>
    </location>
</feature>
<feature type="transmembrane region" description="Helical" evidence="8">
    <location>
        <begin position="302"/>
        <end position="319"/>
    </location>
</feature>
<keyword evidence="4 10" id="KW-0808">Transferase</keyword>
<dbReference type="GO" id="GO:0016763">
    <property type="term" value="F:pentosyltransferase activity"/>
    <property type="evidence" value="ECO:0007669"/>
    <property type="project" value="TreeGrafter"/>
</dbReference>
<evidence type="ECO:0000256" key="6">
    <source>
        <dbReference type="ARBA" id="ARBA00022989"/>
    </source>
</evidence>
<organism evidence="10 11">
    <name type="scientific">Denitromonas halophila</name>
    <dbReference type="NCBI Taxonomy" id="1629404"/>
    <lineage>
        <taxon>Bacteria</taxon>
        <taxon>Pseudomonadati</taxon>
        <taxon>Pseudomonadota</taxon>
        <taxon>Betaproteobacteria</taxon>
        <taxon>Rhodocyclales</taxon>
        <taxon>Zoogloeaceae</taxon>
        <taxon>Denitromonas</taxon>
    </lineage>
</organism>
<evidence type="ECO:0000256" key="2">
    <source>
        <dbReference type="ARBA" id="ARBA00022475"/>
    </source>
</evidence>
<keyword evidence="2" id="KW-1003">Cell membrane</keyword>
<dbReference type="Pfam" id="PF13231">
    <property type="entry name" value="PMT_2"/>
    <property type="match status" value="1"/>
</dbReference>
<name>A0A557QKL4_9RHOO</name>
<protein>
    <submittedName>
        <fullName evidence="10">Glycosyltransferase family 39 protein</fullName>
    </submittedName>
</protein>
<feature type="transmembrane region" description="Helical" evidence="8">
    <location>
        <begin position="278"/>
        <end position="296"/>
    </location>
</feature>
<feature type="transmembrane region" description="Helical" evidence="8">
    <location>
        <begin position="193"/>
        <end position="212"/>
    </location>
</feature>
<keyword evidence="6 8" id="KW-1133">Transmembrane helix</keyword>
<proteinExistence type="predicted"/>
<dbReference type="Proteomes" id="UP000319502">
    <property type="component" value="Unassembled WGS sequence"/>
</dbReference>
<evidence type="ECO:0000256" key="5">
    <source>
        <dbReference type="ARBA" id="ARBA00022692"/>
    </source>
</evidence>
<keyword evidence="11" id="KW-1185">Reference proteome</keyword>
<dbReference type="AlphaFoldDB" id="A0A557QKL4"/>
<evidence type="ECO:0000256" key="8">
    <source>
        <dbReference type="SAM" id="Phobius"/>
    </source>
</evidence>
<evidence type="ECO:0000259" key="9">
    <source>
        <dbReference type="Pfam" id="PF13231"/>
    </source>
</evidence>
<keyword evidence="7 8" id="KW-0472">Membrane</keyword>
<feature type="transmembrane region" description="Helical" evidence="8">
    <location>
        <begin position="248"/>
        <end position="266"/>
    </location>
</feature>
<accession>A0A557QKL4</accession>
<feature type="transmembrane region" description="Helical" evidence="8">
    <location>
        <begin position="152"/>
        <end position="181"/>
    </location>
</feature>
<dbReference type="GO" id="GO:0009103">
    <property type="term" value="P:lipopolysaccharide biosynthetic process"/>
    <property type="evidence" value="ECO:0007669"/>
    <property type="project" value="UniProtKB-ARBA"/>
</dbReference>
<feature type="transmembrane region" description="Helical" evidence="8">
    <location>
        <begin position="67"/>
        <end position="90"/>
    </location>
</feature>
<evidence type="ECO:0000313" key="10">
    <source>
        <dbReference type="EMBL" id="TVO53448.1"/>
    </source>
</evidence>
<comment type="caution">
    <text evidence="10">The sequence shown here is derived from an EMBL/GenBank/DDBJ whole genome shotgun (WGS) entry which is preliminary data.</text>
</comment>
<sequence>MNNAQSFRLLLLVAVVLTGYRAWIIGHLGIDPYVDEAYYWGWSQALDWGYYSKPPLIAGMIAASEALLGHTLLALKLPGLLCYPLTALVLHALGERMFTARVGFWSALAFLTLPLVSTLGLFVSTDAPLLLFWALGIYGVVAARDTHAWRHWLLVGLAFGLGMMSKYTMIAFAGSALLVLLAEPGGRRQLLSIKPWAAFALGLAVFAPNVWWNVVNDFPTFRHTAEITRLDSRGWAPGEFVEFIGAQWLSFGPLLTLGLLWAFLRTRRLWREDRYRRLLLFVLPLLLLVSFQALTGRANGNWAAPIFVAGCVLVIAFLAESGRWRFAVSAVVLNLALGLVVYHWPDITQVVGVELTAKNDPYKRARGWSALADQVAPVLAEHPGAVIVAKDRELLAQVIYRLEPPLYASWNPDGGVADHYQLTTDLNRYRDQPVLFLSRTAQIDDVASRFDSVTTLGEVSVSVHRNFERRLTLYLLTGFRGYP</sequence>
<evidence type="ECO:0000256" key="1">
    <source>
        <dbReference type="ARBA" id="ARBA00004651"/>
    </source>
</evidence>
<keyword evidence="3" id="KW-0328">Glycosyltransferase</keyword>
<dbReference type="EMBL" id="VMNK01000015">
    <property type="protein sequence ID" value="TVO53448.1"/>
    <property type="molecule type" value="Genomic_DNA"/>
</dbReference>